<dbReference type="InterPro" id="IPR023299">
    <property type="entry name" value="ATPase_P-typ_cyto_dom_N"/>
</dbReference>
<dbReference type="InterPro" id="IPR018303">
    <property type="entry name" value="ATPase_P-typ_P_site"/>
</dbReference>
<proteinExistence type="predicted"/>
<dbReference type="InterPro" id="IPR036412">
    <property type="entry name" value="HAD-like_sf"/>
</dbReference>
<dbReference type="EMBL" id="JAVXZY010000006">
    <property type="protein sequence ID" value="MDT9000722.1"/>
    <property type="molecule type" value="Genomic_DNA"/>
</dbReference>
<evidence type="ECO:0000313" key="11">
    <source>
        <dbReference type="EMBL" id="MDT9000722.1"/>
    </source>
</evidence>
<feature type="transmembrane region" description="Helical" evidence="9">
    <location>
        <begin position="636"/>
        <end position="656"/>
    </location>
</feature>
<keyword evidence="6 9" id="KW-1133">Transmembrane helix</keyword>
<dbReference type="PRINTS" id="PR00120">
    <property type="entry name" value="HATPASE"/>
</dbReference>
<dbReference type="InterPro" id="IPR023214">
    <property type="entry name" value="HAD_sf"/>
</dbReference>
<evidence type="ECO:0000256" key="5">
    <source>
        <dbReference type="ARBA" id="ARBA00022967"/>
    </source>
</evidence>
<dbReference type="Pfam" id="PF00122">
    <property type="entry name" value="E1-E2_ATPase"/>
    <property type="match status" value="1"/>
</dbReference>
<dbReference type="Pfam" id="PF00689">
    <property type="entry name" value="Cation_ATPase_C"/>
    <property type="match status" value="1"/>
</dbReference>
<sequence length="835" mass="88833">MSSDADSSRAPPEGLSSATAHQALQAHGANELPQGRQVGAWQLLLQVLREPMLLLLLACGAVYLMIGARHEALMLLFFVVVVIALSYVQQRRSSRSLAALRELSSPRAQVLRDGRWQALPSRELVPGDLVQIAEGGRVPADLQLLGTASVSLDESMLTGESVAVHKSAPAQVFSGTLVTAGLCQARVMATGPNSALGRIGASLQALPDAPTPIERETARVVRRVASIGLALAALLTLTHGLANGDWLHGLLAGLTLAMAILPEELPVVLTLFFSLGAWRLARERVLVRQLPAVEMLGAASVLCVDKTGTLTVNQMQLQRLWSEQAAYRRDQATALPDSLHELLEYAVLASHRQAFDPMEQALRGAAQDWLAGTEHLHADWQLVEDYPLSPALLAMSRVWRSPDQRSLLIAAKGAPEAIFDLCHLDATRIETLNQQVSLLAADGLRVLGVARAQFAAADEALPPIQHDFDFEFLGLVALADPVRADVPEAIAACRAAGLRVMMITGDHPATALAIARQIGLASEPGALISGSELALLDDAALRARLPGLSICCRVQPEQKLRIVQALRASGEVVAMTGDGVNDAPALKAADIGVAMGSRGSEVAREAADLVLLGDDFGSLLTALRYGRRIQLNLRKAIVFVLAVHVPIVGLSLLPVLLGWPMLLMPVHILFLQLIIDPACSAIFEREPLEPAAMRAGPRKLDAKLFDAALLRRGLLQGGGLLLLLLAGYALTRHWSGSDAVARSFCFALLVLSVIGLLMANRLWQPGGFWRGLASNAALRWMALGTLLMLAAALGLPGLRQLFAFAALPTQAWPALAAGAALAAAGFALSKRVGSR</sequence>
<feature type="transmembrane region" description="Helical" evidence="9">
    <location>
        <begin position="224"/>
        <end position="242"/>
    </location>
</feature>
<dbReference type="SFLD" id="SFLDS00003">
    <property type="entry name" value="Haloacid_Dehalogenase"/>
    <property type="match status" value="1"/>
</dbReference>
<name>A0ABU3PDR6_9BURK</name>
<dbReference type="SFLD" id="SFLDG00002">
    <property type="entry name" value="C1.7:_P-type_atpase_like"/>
    <property type="match status" value="1"/>
</dbReference>
<feature type="transmembrane region" description="Helical" evidence="9">
    <location>
        <begin position="47"/>
        <end position="66"/>
    </location>
</feature>
<dbReference type="Gene3D" id="1.20.1110.10">
    <property type="entry name" value="Calcium-transporting ATPase, transmembrane domain"/>
    <property type="match status" value="1"/>
</dbReference>
<dbReference type="InterPro" id="IPR023298">
    <property type="entry name" value="ATPase_P-typ_TM_dom_sf"/>
</dbReference>
<evidence type="ECO:0000256" key="8">
    <source>
        <dbReference type="SAM" id="MobiDB-lite"/>
    </source>
</evidence>
<dbReference type="Gene3D" id="3.40.50.1000">
    <property type="entry name" value="HAD superfamily/HAD-like"/>
    <property type="match status" value="1"/>
</dbReference>
<dbReference type="SUPFAM" id="SSF81653">
    <property type="entry name" value="Calcium ATPase, transduction domain A"/>
    <property type="match status" value="1"/>
</dbReference>
<comment type="subcellular location">
    <subcellularLocation>
        <location evidence="1">Membrane</location>
        <topology evidence="1">Multi-pass membrane protein</topology>
    </subcellularLocation>
</comment>
<keyword evidence="12" id="KW-1185">Reference proteome</keyword>
<reference evidence="11" key="1">
    <citation type="submission" date="2023-09" db="EMBL/GenBank/DDBJ databases">
        <title>Paucibacter sp. APW11 Genome sequencing and assembly.</title>
        <authorList>
            <person name="Kim I."/>
        </authorList>
    </citation>
    <scope>NUCLEOTIDE SEQUENCE</scope>
    <source>
        <strain evidence="11">APW11</strain>
    </source>
</reference>
<dbReference type="RefSeq" id="WP_315651563.1">
    <property type="nucleotide sequence ID" value="NZ_JAVXZY010000006.1"/>
</dbReference>
<evidence type="ECO:0000256" key="4">
    <source>
        <dbReference type="ARBA" id="ARBA00022840"/>
    </source>
</evidence>
<comment type="caution">
    <text evidence="11">The sequence shown here is derived from an EMBL/GenBank/DDBJ whole genome shotgun (WGS) entry which is preliminary data.</text>
</comment>
<dbReference type="InterPro" id="IPR006068">
    <property type="entry name" value="ATPase_P-typ_cation-transptr_C"/>
</dbReference>
<dbReference type="PRINTS" id="PR00119">
    <property type="entry name" value="CATATPASE"/>
</dbReference>
<dbReference type="InterPro" id="IPR008250">
    <property type="entry name" value="ATPase_P-typ_transduc_dom_A_sf"/>
</dbReference>
<dbReference type="NCBIfam" id="TIGR01494">
    <property type="entry name" value="ATPase_P-type"/>
    <property type="match status" value="2"/>
</dbReference>
<gene>
    <name evidence="11" type="ORF">RQP53_15710</name>
</gene>
<feature type="transmembrane region" description="Helical" evidence="9">
    <location>
        <begin position="740"/>
        <end position="759"/>
    </location>
</feature>
<dbReference type="InterPro" id="IPR044492">
    <property type="entry name" value="P_typ_ATPase_HD_dom"/>
</dbReference>
<dbReference type="SUPFAM" id="SSF56784">
    <property type="entry name" value="HAD-like"/>
    <property type="match status" value="1"/>
</dbReference>
<evidence type="ECO:0000256" key="2">
    <source>
        <dbReference type="ARBA" id="ARBA00022692"/>
    </source>
</evidence>
<feature type="transmembrane region" description="Helical" evidence="9">
    <location>
        <begin position="72"/>
        <end position="88"/>
    </location>
</feature>
<dbReference type="Gene3D" id="3.40.1110.10">
    <property type="entry name" value="Calcium-transporting ATPase, cytoplasmic domain N"/>
    <property type="match status" value="1"/>
</dbReference>
<dbReference type="Pfam" id="PF00702">
    <property type="entry name" value="Hydrolase"/>
    <property type="match status" value="1"/>
</dbReference>
<accession>A0ABU3PDR6</accession>
<evidence type="ECO:0000256" key="1">
    <source>
        <dbReference type="ARBA" id="ARBA00004141"/>
    </source>
</evidence>
<evidence type="ECO:0000259" key="10">
    <source>
        <dbReference type="SMART" id="SM00831"/>
    </source>
</evidence>
<dbReference type="Pfam" id="PF00690">
    <property type="entry name" value="Cation_ATPase_N"/>
    <property type="match status" value="1"/>
</dbReference>
<keyword evidence="4" id="KW-0067">ATP-binding</keyword>
<organism evidence="11 12">
    <name type="scientific">Roseateles aquae</name>
    <dbReference type="NCBI Taxonomy" id="3077235"/>
    <lineage>
        <taxon>Bacteria</taxon>
        <taxon>Pseudomonadati</taxon>
        <taxon>Pseudomonadota</taxon>
        <taxon>Betaproteobacteria</taxon>
        <taxon>Burkholderiales</taxon>
        <taxon>Sphaerotilaceae</taxon>
        <taxon>Roseateles</taxon>
    </lineage>
</organism>
<feature type="transmembrane region" description="Helical" evidence="9">
    <location>
        <begin position="704"/>
        <end position="728"/>
    </location>
</feature>
<keyword evidence="7 9" id="KW-0472">Membrane</keyword>
<dbReference type="SFLD" id="SFLDF00027">
    <property type="entry name" value="p-type_atpase"/>
    <property type="match status" value="1"/>
</dbReference>
<evidence type="ECO:0000256" key="6">
    <source>
        <dbReference type="ARBA" id="ARBA00022989"/>
    </source>
</evidence>
<evidence type="ECO:0000313" key="12">
    <source>
        <dbReference type="Proteomes" id="UP001246372"/>
    </source>
</evidence>
<dbReference type="PROSITE" id="PS00154">
    <property type="entry name" value="ATPASE_E1_E2"/>
    <property type="match status" value="1"/>
</dbReference>
<evidence type="ECO:0000256" key="3">
    <source>
        <dbReference type="ARBA" id="ARBA00022741"/>
    </source>
</evidence>
<evidence type="ECO:0000256" key="9">
    <source>
        <dbReference type="SAM" id="Phobius"/>
    </source>
</evidence>
<dbReference type="SMART" id="SM00831">
    <property type="entry name" value="Cation_ATPase_N"/>
    <property type="match status" value="1"/>
</dbReference>
<keyword evidence="3" id="KW-0547">Nucleotide-binding</keyword>
<dbReference type="Proteomes" id="UP001246372">
    <property type="component" value="Unassembled WGS sequence"/>
</dbReference>
<keyword evidence="5" id="KW-1278">Translocase</keyword>
<protein>
    <submittedName>
        <fullName evidence="11">Cation-translocating P-type ATPase</fullName>
    </submittedName>
</protein>
<feature type="region of interest" description="Disordered" evidence="8">
    <location>
        <begin position="1"/>
        <end position="20"/>
    </location>
</feature>
<feature type="transmembrane region" description="Helical" evidence="9">
    <location>
        <begin position="254"/>
        <end position="278"/>
    </location>
</feature>
<dbReference type="SUPFAM" id="SSF81665">
    <property type="entry name" value="Calcium ATPase, transmembrane domain M"/>
    <property type="match status" value="1"/>
</dbReference>
<feature type="transmembrane region" description="Helical" evidence="9">
    <location>
        <begin position="810"/>
        <end position="829"/>
    </location>
</feature>
<keyword evidence="2 9" id="KW-0812">Transmembrane</keyword>
<dbReference type="InterPro" id="IPR059000">
    <property type="entry name" value="ATPase_P-type_domA"/>
</dbReference>
<dbReference type="InterPro" id="IPR004014">
    <property type="entry name" value="ATPase_P-typ_cation-transptr_N"/>
</dbReference>
<feature type="domain" description="Cation-transporting P-type ATPase N-terminal" evidence="10">
    <location>
        <begin position="5"/>
        <end position="68"/>
    </location>
</feature>
<dbReference type="Gene3D" id="2.70.150.10">
    <property type="entry name" value="Calcium-transporting ATPase, cytoplasmic transduction domain A"/>
    <property type="match status" value="1"/>
</dbReference>
<feature type="transmembrane region" description="Helical" evidence="9">
    <location>
        <begin position="780"/>
        <end position="798"/>
    </location>
</feature>
<evidence type="ECO:0000256" key="7">
    <source>
        <dbReference type="ARBA" id="ARBA00023136"/>
    </source>
</evidence>
<dbReference type="PANTHER" id="PTHR42861">
    <property type="entry name" value="CALCIUM-TRANSPORTING ATPASE"/>
    <property type="match status" value="1"/>
</dbReference>
<dbReference type="InterPro" id="IPR001757">
    <property type="entry name" value="P_typ_ATPase"/>
</dbReference>